<feature type="transmembrane region" description="Helical" evidence="9">
    <location>
        <begin position="150"/>
        <end position="172"/>
    </location>
</feature>
<evidence type="ECO:0000259" key="10">
    <source>
        <dbReference type="PROSITE" id="PS51012"/>
    </source>
</evidence>
<dbReference type="Proteomes" id="UP001269819">
    <property type="component" value="Unassembled WGS sequence"/>
</dbReference>
<keyword evidence="12" id="KW-1185">Reference proteome</keyword>
<gene>
    <name evidence="11" type="ORF">RYS15_14725</name>
</gene>
<sequence length="268" mass="30400">MTDRLFAVARYWWSYRYFVRSAIRNDLKARYARSKLGLLWALVQPLAMVLIYTLILSHLMAAKLPATSTVYAYPIYLMSGMLAWTLFSESLARGLGIFVEQGELIKKVAFPRALLPIIAFGSASINGLALLSMMLVVFLFLGHWPTLHSLWVPAMFVLTVWFGLSIGLLLGLMNVFFRDINQAVPVILQFLFWLTPIVYAVPMLPVEYHGYFDWNPVAKLTAAFQEVILYQGNPAEWHLLMIAGIALLFTALSAGLYLRVRHELADHL</sequence>
<feature type="transmembrane region" description="Helical" evidence="9">
    <location>
        <begin position="38"/>
        <end position="61"/>
    </location>
</feature>
<keyword evidence="4 9" id="KW-1003">Cell membrane</keyword>
<reference evidence="11 12" key="1">
    <citation type="submission" date="2023-10" db="EMBL/GenBank/DDBJ databases">
        <title>Characteristics and mechanism of a salt-tolerant marine origin heterotrophic nitrifying- aerobic denitrifying bacteria Marinobacter xestospongiae HN1.</title>
        <authorList>
            <person name="Qi R."/>
        </authorList>
    </citation>
    <scope>NUCLEOTIDE SEQUENCE [LARGE SCALE GENOMIC DNA]</scope>
    <source>
        <strain evidence="11 12">HN1</strain>
    </source>
</reference>
<evidence type="ECO:0000256" key="1">
    <source>
        <dbReference type="ARBA" id="ARBA00004651"/>
    </source>
</evidence>
<evidence type="ECO:0000256" key="3">
    <source>
        <dbReference type="ARBA" id="ARBA00022448"/>
    </source>
</evidence>
<evidence type="ECO:0000256" key="8">
    <source>
        <dbReference type="ARBA" id="ARBA00023136"/>
    </source>
</evidence>
<dbReference type="InterPro" id="IPR047817">
    <property type="entry name" value="ABC2_TM_bact-type"/>
</dbReference>
<dbReference type="EMBL" id="JAWIIJ010000010">
    <property type="protein sequence ID" value="MDV2079941.1"/>
    <property type="molecule type" value="Genomic_DNA"/>
</dbReference>
<feature type="transmembrane region" description="Helical" evidence="9">
    <location>
        <begin position="184"/>
        <end position="204"/>
    </location>
</feature>
<proteinExistence type="inferred from homology"/>
<keyword evidence="6 9" id="KW-1133">Transmembrane helix</keyword>
<feature type="transmembrane region" description="Helical" evidence="9">
    <location>
        <begin position="113"/>
        <end position="144"/>
    </location>
</feature>
<feature type="transmembrane region" description="Helical" evidence="9">
    <location>
        <begin position="73"/>
        <end position="92"/>
    </location>
</feature>
<keyword evidence="3 9" id="KW-0813">Transport</keyword>
<comment type="caution">
    <text evidence="11">The sequence shown here is derived from an EMBL/GenBank/DDBJ whole genome shotgun (WGS) entry which is preliminary data.</text>
</comment>
<keyword evidence="7" id="KW-0762">Sugar transport</keyword>
<evidence type="ECO:0000256" key="9">
    <source>
        <dbReference type="RuleBase" id="RU361157"/>
    </source>
</evidence>
<keyword evidence="7" id="KW-0625">Polysaccharide transport</keyword>
<evidence type="ECO:0000256" key="7">
    <source>
        <dbReference type="ARBA" id="ARBA00023047"/>
    </source>
</evidence>
<dbReference type="RefSeq" id="WP_316974417.1">
    <property type="nucleotide sequence ID" value="NZ_JAWIIJ010000010.1"/>
</dbReference>
<dbReference type="PROSITE" id="PS51012">
    <property type="entry name" value="ABC_TM2"/>
    <property type="match status" value="1"/>
</dbReference>
<dbReference type="InterPro" id="IPR013525">
    <property type="entry name" value="ABC2_TM"/>
</dbReference>
<evidence type="ECO:0000256" key="2">
    <source>
        <dbReference type="ARBA" id="ARBA00007783"/>
    </source>
</evidence>
<protein>
    <recommendedName>
        <fullName evidence="9">Transport permease protein</fullName>
    </recommendedName>
</protein>
<dbReference type="PANTHER" id="PTHR30413">
    <property type="entry name" value="INNER MEMBRANE TRANSPORT PERMEASE"/>
    <property type="match status" value="1"/>
</dbReference>
<organism evidence="11 12">
    <name type="scientific">Marinobacter xestospongiae</name>
    <dbReference type="NCBI Taxonomy" id="994319"/>
    <lineage>
        <taxon>Bacteria</taxon>
        <taxon>Pseudomonadati</taxon>
        <taxon>Pseudomonadota</taxon>
        <taxon>Gammaproteobacteria</taxon>
        <taxon>Pseudomonadales</taxon>
        <taxon>Marinobacteraceae</taxon>
        <taxon>Marinobacter</taxon>
    </lineage>
</organism>
<name>A0ABU3W1Q0_9GAMM</name>
<comment type="subcellular location">
    <subcellularLocation>
        <location evidence="9">Cell inner membrane</location>
        <topology evidence="9">Multi-pass membrane protein</topology>
    </subcellularLocation>
    <subcellularLocation>
        <location evidence="1">Cell membrane</location>
        <topology evidence="1">Multi-pass membrane protein</topology>
    </subcellularLocation>
</comment>
<feature type="domain" description="ABC transmembrane type-2" evidence="10">
    <location>
        <begin position="36"/>
        <end position="260"/>
    </location>
</feature>
<evidence type="ECO:0000313" key="12">
    <source>
        <dbReference type="Proteomes" id="UP001269819"/>
    </source>
</evidence>
<accession>A0ABU3W1Q0</accession>
<comment type="similarity">
    <text evidence="2 9">Belongs to the ABC-2 integral membrane protein family.</text>
</comment>
<evidence type="ECO:0000313" key="11">
    <source>
        <dbReference type="EMBL" id="MDV2079941.1"/>
    </source>
</evidence>
<evidence type="ECO:0000256" key="4">
    <source>
        <dbReference type="ARBA" id="ARBA00022475"/>
    </source>
</evidence>
<keyword evidence="5 9" id="KW-0812">Transmembrane</keyword>
<feature type="transmembrane region" description="Helical" evidence="9">
    <location>
        <begin position="237"/>
        <end position="258"/>
    </location>
</feature>
<keyword evidence="8 9" id="KW-0472">Membrane</keyword>
<dbReference type="PANTHER" id="PTHR30413:SF10">
    <property type="entry name" value="CAPSULE POLYSACCHARIDE EXPORT INNER-MEMBRANE PROTEIN CTRC"/>
    <property type="match status" value="1"/>
</dbReference>
<dbReference type="Pfam" id="PF01061">
    <property type="entry name" value="ABC2_membrane"/>
    <property type="match status" value="1"/>
</dbReference>
<evidence type="ECO:0000256" key="5">
    <source>
        <dbReference type="ARBA" id="ARBA00022692"/>
    </source>
</evidence>
<evidence type="ECO:0000256" key="6">
    <source>
        <dbReference type="ARBA" id="ARBA00022989"/>
    </source>
</evidence>